<feature type="transmembrane region" description="Helical" evidence="1">
    <location>
        <begin position="30"/>
        <end position="53"/>
    </location>
</feature>
<keyword evidence="1" id="KW-0472">Membrane</keyword>
<reference evidence="2 3" key="1">
    <citation type="submission" date="2015-11" db="EMBL/GenBank/DDBJ databases">
        <title>Genomic analysis of 38 Legionella species identifies large and diverse effector repertoires.</title>
        <authorList>
            <person name="Burstein D."/>
            <person name="Amaro F."/>
            <person name="Zusman T."/>
            <person name="Lifshitz Z."/>
            <person name="Cohen O."/>
            <person name="Gilbert J.A."/>
            <person name="Pupko T."/>
            <person name="Shuman H.A."/>
            <person name="Segal G."/>
        </authorList>
    </citation>
    <scope>NUCLEOTIDE SEQUENCE [LARGE SCALE GENOMIC DNA]</scope>
    <source>
        <strain evidence="2 3">IMVS3376</strain>
    </source>
</reference>
<evidence type="ECO:0000313" key="2">
    <source>
        <dbReference type="EMBL" id="KTD68452.1"/>
    </source>
</evidence>
<feature type="transmembrane region" description="Helical" evidence="1">
    <location>
        <begin position="5"/>
        <end position="24"/>
    </location>
</feature>
<dbReference type="AlphaFoldDB" id="A0A0W0ZHK9"/>
<keyword evidence="3" id="KW-1185">Reference proteome</keyword>
<keyword evidence="1" id="KW-1133">Transmembrane helix</keyword>
<sequence>MDFMVFLRHLLAIVLGSTLLPLRILGNNAFYLMAAVLLGGVLVIDFSLSLADAFKNKGMSSVMNFLLSTFIVFPLVASIIASALAVVTAYLTYNTVINMLESFWLGFKNGLFYGMDGFWSALASQSLFDPIAYLSALQTGVNPDELIDDVDFDGFQRIRGELQDVVVVREDLEVPDLQDKNPKAATQLLSDIEYKKIDELINKLSLSKEPLQPEIKRQLDALKTLYIQYKDLSQKLEDVRSALIGGDKSKIKDEMIAYNEVDTPILLVKQYNDAGVWRNVPAASYVTDKESLLRWLKLNPKHTLLKDPLKKPDAYNKMATQYIWYELTKDDCSSQELDEAAAEMRILVNTLFPLLSGQQKLNLGLGSSPQAFFALAPDDNPHLPQDESHSIIPLVNMGNV</sequence>
<keyword evidence="1" id="KW-0812">Transmembrane</keyword>
<proteinExistence type="predicted"/>
<dbReference type="Proteomes" id="UP000054926">
    <property type="component" value="Unassembled WGS sequence"/>
</dbReference>
<evidence type="ECO:0000256" key="1">
    <source>
        <dbReference type="SAM" id="Phobius"/>
    </source>
</evidence>
<gene>
    <name evidence="2" type="ORF">Lste_1610</name>
</gene>
<accession>A0A0W0ZHK9</accession>
<feature type="transmembrane region" description="Helical" evidence="1">
    <location>
        <begin position="65"/>
        <end position="93"/>
    </location>
</feature>
<evidence type="ECO:0000313" key="3">
    <source>
        <dbReference type="Proteomes" id="UP000054926"/>
    </source>
</evidence>
<dbReference type="EMBL" id="LNYY01000019">
    <property type="protein sequence ID" value="KTD68452.1"/>
    <property type="molecule type" value="Genomic_DNA"/>
</dbReference>
<organism evidence="2 3">
    <name type="scientific">Legionella steelei</name>
    <dbReference type="NCBI Taxonomy" id="947033"/>
    <lineage>
        <taxon>Bacteria</taxon>
        <taxon>Pseudomonadati</taxon>
        <taxon>Pseudomonadota</taxon>
        <taxon>Gammaproteobacteria</taxon>
        <taxon>Legionellales</taxon>
        <taxon>Legionellaceae</taxon>
        <taxon>Legionella</taxon>
    </lineage>
</organism>
<comment type="caution">
    <text evidence="2">The sequence shown here is derived from an EMBL/GenBank/DDBJ whole genome shotgun (WGS) entry which is preliminary data.</text>
</comment>
<dbReference type="PATRIC" id="fig|947033.5.peg.1708"/>
<protein>
    <submittedName>
        <fullName evidence="2">Coiled coil protein</fullName>
    </submittedName>
</protein>
<name>A0A0W0ZHK9_9GAMM</name>
<dbReference type="STRING" id="947033.Lste_1610"/>